<reference evidence="1" key="1">
    <citation type="submission" date="2020-02" db="EMBL/GenBank/DDBJ databases">
        <authorList>
            <person name="Meier V. D."/>
        </authorList>
    </citation>
    <scope>NUCLEOTIDE SEQUENCE</scope>
    <source>
        <strain evidence="1">AVDCRST_MAG75</strain>
    </source>
</reference>
<dbReference type="EMBL" id="CADCUO010000043">
    <property type="protein sequence ID" value="CAA9377458.1"/>
    <property type="molecule type" value="Genomic_DNA"/>
</dbReference>
<name>A0A6J4N4B0_9ACTN</name>
<evidence type="ECO:0008006" key="2">
    <source>
        <dbReference type="Google" id="ProtNLM"/>
    </source>
</evidence>
<accession>A0A6J4N4B0</accession>
<protein>
    <recommendedName>
        <fullName evidence="2">DUF4157 domain-containing protein</fullName>
    </recommendedName>
</protein>
<organism evidence="1">
    <name type="scientific">uncultured Propionibacteriaceae bacterium</name>
    <dbReference type="NCBI Taxonomy" id="257457"/>
    <lineage>
        <taxon>Bacteria</taxon>
        <taxon>Bacillati</taxon>
        <taxon>Actinomycetota</taxon>
        <taxon>Actinomycetes</taxon>
        <taxon>Propionibacteriales</taxon>
        <taxon>Propionibacteriaceae</taxon>
        <taxon>environmental samples</taxon>
    </lineage>
</organism>
<dbReference type="AlphaFoldDB" id="A0A6J4N4B0"/>
<evidence type="ECO:0000313" key="1">
    <source>
        <dbReference type="EMBL" id="CAA9377458.1"/>
    </source>
</evidence>
<sequence length="170" mass="18660">MATATSNPQTAGQWYRAVGNVANLSTPIGVLVSILGRARLRRGPRGLLLAEGYRLPFPVAGAFTIGNVIITKHSWAALTQRFPELAAHEERHTWQYLYCGGLPYYLAYTACTGWSMIRTGDRASANFFERQAGLAAGGYTERPRLGIRAGVAAQMSILRSMPSRLADRFR</sequence>
<proteinExistence type="predicted"/>
<gene>
    <name evidence="1" type="ORF">AVDCRST_MAG75-662</name>
</gene>